<feature type="transmembrane region" description="Helical" evidence="1">
    <location>
        <begin position="582"/>
        <end position="602"/>
    </location>
</feature>
<feature type="transmembrane region" description="Helical" evidence="1">
    <location>
        <begin position="650"/>
        <end position="667"/>
    </location>
</feature>
<accession>A0A1L8DEN9</accession>
<dbReference type="CDD" id="cd17352">
    <property type="entry name" value="MFS_MCT_SLC16"/>
    <property type="match status" value="1"/>
</dbReference>
<dbReference type="InterPro" id="IPR050327">
    <property type="entry name" value="Proton-linked_MCT"/>
</dbReference>
<sequence length="774" mass="85899">MESPKTNCVAEVPHKNGIAKDQLALIRSSLLSPTEVTFCNVSDTSSATKRRRRLTSTDTDVDSIASSGYHQKRKPEIPDGGFGWVVVFSSVMVSLIADGVSFSFGLIYTELLNHFQDSSPSKIAWVGSLFLAVPLLCGPIMSNLVDKYGCRKMTIAGGLLSGTGFVLASFCNTVEGLYITFGLIAGLGLGIGYVTAVVSIAFWFDKKRTFATGIGASGTGLGTFIYAPFTQWLIDTFGWRGATLILAGTLFNICVCGCLMRDPDWLIEENRLESLSDASNNNSSVALDEIKKLLETGTPKEDVLDTLMTNYNTEANQQIAMSDDIAMAKKYLSEIVLPTYLESKESDVEGSLKFGSRRSLRKTDRDSSITSDLLPVKSDKKDRNIASMETLNESEKHSSIEDLPDYSPADSVRIPWAIEKMNSSRLSLDDTLMTNRDVESNRRSFRGNSLDAVFDIETTYVEPSKPEVVTVSAAVPLLIPNVTVTKPRGIRTKKRHAVDIRGFPSMRTSNFYWNMRVHRNSIHYRGALLNTHRYRLRASSCPNIYRNSMTTLAKEEDETWYDSFIDIIKSIFDFSLFKDPKFFIFNLSTFFLFIWFIIPYFYITEHLKKYNFPEEDAANLIAIIGIFNTIGMIFLGWVGDQPWLNVNKTYAFCLVACGSSVCLMPVAGDNYIALIALAVFFGITFASCFSFTPIILVRLVDLDEFTCAYGLVLLVQGVGSLIGPPLAGAIYDWTSRWDDSFYAAGFFIAVSGALAYVTGILVDRDDDGENYGNQ</sequence>
<feature type="transmembrane region" description="Helical" evidence="1">
    <location>
        <begin position="82"/>
        <end position="108"/>
    </location>
</feature>
<keyword evidence="1" id="KW-1133">Transmembrane helix</keyword>
<dbReference type="FunFam" id="1.20.1250.20:FF:000464">
    <property type="entry name" value="Monocarboxylate transporter"/>
    <property type="match status" value="1"/>
</dbReference>
<feature type="transmembrane region" description="Helical" evidence="1">
    <location>
        <begin position="241"/>
        <end position="260"/>
    </location>
</feature>
<dbReference type="InterPro" id="IPR011701">
    <property type="entry name" value="MFS"/>
</dbReference>
<keyword evidence="1" id="KW-0812">Transmembrane</keyword>
<dbReference type="EMBL" id="GFDF01009229">
    <property type="protein sequence ID" value="JAV04855.1"/>
    <property type="molecule type" value="Transcribed_RNA"/>
</dbReference>
<feature type="transmembrane region" description="Helical" evidence="1">
    <location>
        <begin position="176"/>
        <end position="203"/>
    </location>
</feature>
<evidence type="ECO:0000256" key="1">
    <source>
        <dbReference type="SAM" id="Phobius"/>
    </source>
</evidence>
<dbReference type="InterPro" id="IPR036259">
    <property type="entry name" value="MFS_trans_sf"/>
</dbReference>
<name>A0A1L8DEN9_9DIPT</name>
<evidence type="ECO:0000313" key="2">
    <source>
        <dbReference type="EMBL" id="JAV04855.1"/>
    </source>
</evidence>
<dbReference type="PANTHER" id="PTHR11360">
    <property type="entry name" value="MONOCARBOXYLATE TRANSPORTER"/>
    <property type="match status" value="1"/>
</dbReference>
<dbReference type="AlphaFoldDB" id="A0A1L8DEN9"/>
<proteinExistence type="predicted"/>
<feature type="transmembrane region" description="Helical" evidence="1">
    <location>
        <begin position="742"/>
        <end position="762"/>
    </location>
</feature>
<feature type="transmembrane region" description="Helical" evidence="1">
    <location>
        <begin position="673"/>
        <end position="696"/>
    </location>
</feature>
<feature type="transmembrane region" description="Helical" evidence="1">
    <location>
        <begin position="210"/>
        <end position="229"/>
    </location>
</feature>
<feature type="transmembrane region" description="Helical" evidence="1">
    <location>
        <begin position="617"/>
        <end position="638"/>
    </location>
</feature>
<protein>
    <submittedName>
        <fullName evidence="2">Putative monocarboxylate transporter</fullName>
    </submittedName>
</protein>
<dbReference type="GO" id="GO:0008028">
    <property type="term" value="F:monocarboxylic acid transmembrane transporter activity"/>
    <property type="evidence" value="ECO:0007669"/>
    <property type="project" value="TreeGrafter"/>
</dbReference>
<dbReference type="SUPFAM" id="SSF103473">
    <property type="entry name" value="MFS general substrate transporter"/>
    <property type="match status" value="1"/>
</dbReference>
<dbReference type="PANTHER" id="PTHR11360:SF111">
    <property type="entry name" value="CHASKI, ISOFORM A"/>
    <property type="match status" value="1"/>
</dbReference>
<feature type="transmembrane region" description="Helical" evidence="1">
    <location>
        <begin position="153"/>
        <end position="170"/>
    </location>
</feature>
<dbReference type="Gene3D" id="1.20.1250.20">
    <property type="entry name" value="MFS general substrate transporter like domains"/>
    <property type="match status" value="2"/>
</dbReference>
<dbReference type="Pfam" id="PF07690">
    <property type="entry name" value="MFS_1"/>
    <property type="match status" value="2"/>
</dbReference>
<reference evidence="2" key="1">
    <citation type="submission" date="2016-12" db="EMBL/GenBank/DDBJ databases">
        <title>An insight into the sialome and mialome of the sand fly, Nyssomyia neivai.</title>
        <authorList>
            <person name="Sebastian V."/>
            <person name="Goulart T.M."/>
            <person name="Oliveira W."/>
            <person name="Calvo E."/>
            <person name="Oliveira L.F."/>
            <person name="Pinto M.C."/>
            <person name="Rosselino A.M."/>
            <person name="Ribeiro J.M."/>
        </authorList>
    </citation>
    <scope>NUCLEOTIDE SEQUENCE</scope>
</reference>
<keyword evidence="1" id="KW-0472">Membrane</keyword>
<organism evidence="2">
    <name type="scientific">Nyssomyia neivai</name>
    <dbReference type="NCBI Taxonomy" id="330878"/>
    <lineage>
        <taxon>Eukaryota</taxon>
        <taxon>Metazoa</taxon>
        <taxon>Ecdysozoa</taxon>
        <taxon>Arthropoda</taxon>
        <taxon>Hexapoda</taxon>
        <taxon>Insecta</taxon>
        <taxon>Pterygota</taxon>
        <taxon>Neoptera</taxon>
        <taxon>Endopterygota</taxon>
        <taxon>Diptera</taxon>
        <taxon>Nematocera</taxon>
        <taxon>Psychodoidea</taxon>
        <taxon>Psychodidae</taxon>
        <taxon>Nyssomyia</taxon>
    </lineage>
</organism>
<feature type="transmembrane region" description="Helical" evidence="1">
    <location>
        <begin position="708"/>
        <end position="730"/>
    </location>
</feature>
<feature type="transmembrane region" description="Helical" evidence="1">
    <location>
        <begin position="123"/>
        <end position="141"/>
    </location>
</feature>